<evidence type="ECO:0000313" key="1">
    <source>
        <dbReference type="EMBL" id="AFK48959.1"/>
    </source>
</evidence>
<sequence>MQQTACHQEQTSRLISLRQILEDQMRLLDLCPSHSQIKPSICKLSKSMILINLLHNPKLSLSIVRPMHLNKDLHIQRSQFHGSTGISILQRLIEILFMQKIIPATSLNVALFPIAGSASHSLILAIADSFESGDEK</sequence>
<proteinExistence type="evidence at transcript level"/>
<dbReference type="EMBL" id="BT149165">
    <property type="protein sequence ID" value="AFK48959.1"/>
    <property type="molecule type" value="mRNA"/>
</dbReference>
<protein>
    <submittedName>
        <fullName evidence="1">Uncharacterized protein</fullName>
    </submittedName>
</protein>
<reference evidence="1" key="1">
    <citation type="submission" date="2012-05" db="EMBL/GenBank/DDBJ databases">
        <authorList>
            <person name="Krishnakumar V."/>
            <person name="Cheung F."/>
            <person name="Xiao Y."/>
            <person name="Chan A."/>
            <person name="Moskal W.A."/>
            <person name="Town C.D."/>
        </authorList>
    </citation>
    <scope>NUCLEOTIDE SEQUENCE</scope>
</reference>
<organism evidence="1">
    <name type="scientific">Medicago truncatula</name>
    <name type="common">Barrel medic</name>
    <name type="synonym">Medicago tribuloides</name>
    <dbReference type="NCBI Taxonomy" id="3880"/>
    <lineage>
        <taxon>Eukaryota</taxon>
        <taxon>Viridiplantae</taxon>
        <taxon>Streptophyta</taxon>
        <taxon>Embryophyta</taxon>
        <taxon>Tracheophyta</taxon>
        <taxon>Spermatophyta</taxon>
        <taxon>Magnoliopsida</taxon>
        <taxon>eudicotyledons</taxon>
        <taxon>Gunneridae</taxon>
        <taxon>Pentapetalae</taxon>
        <taxon>rosids</taxon>
        <taxon>fabids</taxon>
        <taxon>Fabales</taxon>
        <taxon>Fabaceae</taxon>
        <taxon>Papilionoideae</taxon>
        <taxon>50 kb inversion clade</taxon>
        <taxon>NPAAA clade</taxon>
        <taxon>Hologalegina</taxon>
        <taxon>IRL clade</taxon>
        <taxon>Trifolieae</taxon>
        <taxon>Medicago</taxon>
    </lineage>
</organism>
<accession>I3T8W7</accession>
<name>I3T8W7_MEDTR</name>
<dbReference type="AlphaFoldDB" id="I3T8W7"/>